<keyword evidence="1" id="KW-0812">Transmembrane</keyword>
<name>A0A376H0H0_ENTGA</name>
<sequence>MALGEMMLLVFAGGIFVSFFFLGLFTFLDWMVQWIISVCLLYRKERKQVRIAKIPVPVEELPRE</sequence>
<evidence type="ECO:0000313" key="2">
    <source>
        <dbReference type="EMBL" id="STD82644.1"/>
    </source>
</evidence>
<proteinExistence type="predicted"/>
<keyword evidence="1" id="KW-0472">Membrane</keyword>
<feature type="transmembrane region" description="Helical" evidence="1">
    <location>
        <begin position="6"/>
        <end position="28"/>
    </location>
</feature>
<gene>
    <name evidence="2" type="ORF">NCTC12360_01076</name>
</gene>
<dbReference type="AlphaFoldDB" id="A0A376H0H0"/>
<organism evidence="2 3">
    <name type="scientific">Enterococcus gallinarum</name>
    <dbReference type="NCBI Taxonomy" id="1353"/>
    <lineage>
        <taxon>Bacteria</taxon>
        <taxon>Bacillati</taxon>
        <taxon>Bacillota</taxon>
        <taxon>Bacilli</taxon>
        <taxon>Lactobacillales</taxon>
        <taxon>Enterococcaceae</taxon>
        <taxon>Enterococcus</taxon>
    </lineage>
</organism>
<reference evidence="2 3" key="1">
    <citation type="submission" date="2018-06" db="EMBL/GenBank/DDBJ databases">
        <authorList>
            <consortium name="Pathogen Informatics"/>
            <person name="Doyle S."/>
        </authorList>
    </citation>
    <scope>NUCLEOTIDE SEQUENCE [LARGE SCALE GENOMIC DNA]</scope>
    <source>
        <strain evidence="2 3">NCTC12360</strain>
    </source>
</reference>
<dbReference type="EMBL" id="UFYW01000001">
    <property type="protein sequence ID" value="STD82644.1"/>
    <property type="molecule type" value="Genomic_DNA"/>
</dbReference>
<evidence type="ECO:0000256" key="1">
    <source>
        <dbReference type="SAM" id="Phobius"/>
    </source>
</evidence>
<dbReference type="Proteomes" id="UP000254807">
    <property type="component" value="Unassembled WGS sequence"/>
</dbReference>
<keyword evidence="3" id="KW-1185">Reference proteome</keyword>
<protein>
    <submittedName>
        <fullName evidence="2">Uncharacterized protein</fullName>
    </submittedName>
</protein>
<dbReference type="RefSeq" id="WP_060814202.1">
    <property type="nucleotide sequence ID" value="NZ_JBHULA010000043.1"/>
</dbReference>
<keyword evidence="1" id="KW-1133">Transmembrane helix</keyword>
<accession>A0A376H0H0</accession>
<evidence type="ECO:0000313" key="3">
    <source>
        <dbReference type="Proteomes" id="UP000254807"/>
    </source>
</evidence>